<gene>
    <name evidence="2" type="ORF">ACJ72_07963</name>
</gene>
<comment type="caution">
    <text evidence="2">The sequence shown here is derived from an EMBL/GenBank/DDBJ whole genome shotgun (WGS) entry which is preliminary data.</text>
</comment>
<feature type="region of interest" description="Disordered" evidence="1">
    <location>
        <begin position="1"/>
        <end position="86"/>
    </location>
</feature>
<keyword evidence="3" id="KW-1185">Reference proteome</keyword>
<dbReference type="EMBL" id="LGUA01002122">
    <property type="protein sequence ID" value="OAX77734.1"/>
    <property type="molecule type" value="Genomic_DNA"/>
</dbReference>
<proteinExistence type="predicted"/>
<evidence type="ECO:0000313" key="2">
    <source>
        <dbReference type="EMBL" id="OAX77734.1"/>
    </source>
</evidence>
<dbReference type="AlphaFoldDB" id="A0A1B7NLQ1"/>
<accession>A0A1B7NLQ1</accession>
<dbReference type="OrthoDB" id="430354at2759"/>
<feature type="compositionally biased region" description="Polar residues" evidence="1">
    <location>
        <begin position="34"/>
        <end position="43"/>
    </location>
</feature>
<name>A0A1B7NLQ1_9EURO</name>
<evidence type="ECO:0000313" key="3">
    <source>
        <dbReference type="Proteomes" id="UP000091918"/>
    </source>
</evidence>
<dbReference type="Proteomes" id="UP000091918">
    <property type="component" value="Unassembled WGS sequence"/>
</dbReference>
<reference evidence="2 3" key="1">
    <citation type="submission" date="2015-07" db="EMBL/GenBank/DDBJ databases">
        <title>Emmonsia species relationships and genome sequence.</title>
        <authorList>
            <person name="Cuomo C.A."/>
            <person name="Schwartz I.S."/>
            <person name="Kenyon C."/>
            <person name="de Hoog G.S."/>
            <person name="Govender N.P."/>
            <person name="Botha A."/>
            <person name="Moreno L."/>
            <person name="de Vries M."/>
            <person name="Munoz J.F."/>
            <person name="Stielow J.B."/>
        </authorList>
    </citation>
    <scope>NUCLEOTIDE SEQUENCE [LARGE SCALE GENOMIC DNA]</scope>
    <source>
        <strain evidence="2 3">CBS 136260</strain>
    </source>
</reference>
<feature type="compositionally biased region" description="Basic and acidic residues" evidence="1">
    <location>
        <begin position="54"/>
        <end position="72"/>
    </location>
</feature>
<sequence length="177" mass="20282">MTLTSLAPTLYRKEQQQGEDITGTPTFAEHRDVQNFQPATTIPQAEIPSEPDTAEQHDLVRDPLPEKREGNSRRTTTPGHRTKKDEDLAHIKASIEHILSIMPDEIHIRELLKPIEGTGKEKLREVGLRTRAYNRYFQAWENLHIVSDDDSMYARDDMVQYLRNNPDALSSSTFAET</sequence>
<protein>
    <submittedName>
        <fullName evidence="2">Uncharacterized protein</fullName>
    </submittedName>
</protein>
<dbReference type="STRING" id="1658172.A0A1B7NLQ1"/>
<feature type="non-terminal residue" evidence="2">
    <location>
        <position position="177"/>
    </location>
</feature>
<evidence type="ECO:0000256" key="1">
    <source>
        <dbReference type="SAM" id="MobiDB-lite"/>
    </source>
</evidence>
<organism evidence="2 3">
    <name type="scientific">Emergomyces africanus</name>
    <dbReference type="NCBI Taxonomy" id="1955775"/>
    <lineage>
        <taxon>Eukaryota</taxon>
        <taxon>Fungi</taxon>
        <taxon>Dikarya</taxon>
        <taxon>Ascomycota</taxon>
        <taxon>Pezizomycotina</taxon>
        <taxon>Eurotiomycetes</taxon>
        <taxon>Eurotiomycetidae</taxon>
        <taxon>Onygenales</taxon>
        <taxon>Ajellomycetaceae</taxon>
        <taxon>Emergomyces</taxon>
    </lineage>
</organism>